<evidence type="ECO:0000313" key="2">
    <source>
        <dbReference type="EMBL" id="PON83262.1"/>
    </source>
</evidence>
<reference evidence="3" key="1">
    <citation type="submission" date="2016-06" db="EMBL/GenBank/DDBJ databases">
        <title>Parallel loss of symbiosis genes in relatives of nitrogen-fixing non-legume Parasponia.</title>
        <authorList>
            <person name="Van Velzen R."/>
            <person name="Holmer R."/>
            <person name="Bu F."/>
            <person name="Rutten L."/>
            <person name="Van Zeijl A."/>
            <person name="Liu W."/>
            <person name="Santuari L."/>
            <person name="Cao Q."/>
            <person name="Sharma T."/>
            <person name="Shen D."/>
            <person name="Roswanjaya Y."/>
            <person name="Wardhani T."/>
            <person name="Kalhor M.S."/>
            <person name="Jansen J."/>
            <person name="Van den Hoogen J."/>
            <person name="Gungor B."/>
            <person name="Hartog M."/>
            <person name="Hontelez J."/>
            <person name="Verver J."/>
            <person name="Yang W.-C."/>
            <person name="Schijlen E."/>
            <person name="Repin R."/>
            <person name="Schilthuizen M."/>
            <person name="Schranz E."/>
            <person name="Heidstra R."/>
            <person name="Miyata K."/>
            <person name="Fedorova E."/>
            <person name="Kohlen W."/>
            <person name="Bisseling T."/>
            <person name="Smit S."/>
            <person name="Geurts R."/>
        </authorList>
    </citation>
    <scope>NUCLEOTIDE SEQUENCE [LARGE SCALE GENOMIC DNA]</scope>
    <source>
        <strain evidence="3">cv. RG33-2</strain>
    </source>
</reference>
<feature type="compositionally biased region" description="Basic and acidic residues" evidence="1">
    <location>
        <begin position="76"/>
        <end position="85"/>
    </location>
</feature>
<evidence type="ECO:0000256" key="1">
    <source>
        <dbReference type="SAM" id="MobiDB-lite"/>
    </source>
</evidence>
<feature type="region of interest" description="Disordered" evidence="1">
    <location>
        <begin position="76"/>
        <end position="96"/>
    </location>
</feature>
<sequence length="96" mass="10753">MDPRSRSSDQGRRCEKPWRTELERRERNARNAGVAIGACDGAAAAPPVAVWEVEMGSVGGEAMNGAWSSEYRERERERESEREFSLQRIAGNGGWQ</sequence>
<organism evidence="2 3">
    <name type="scientific">Trema orientale</name>
    <name type="common">Charcoal tree</name>
    <name type="synonym">Celtis orientalis</name>
    <dbReference type="NCBI Taxonomy" id="63057"/>
    <lineage>
        <taxon>Eukaryota</taxon>
        <taxon>Viridiplantae</taxon>
        <taxon>Streptophyta</taxon>
        <taxon>Embryophyta</taxon>
        <taxon>Tracheophyta</taxon>
        <taxon>Spermatophyta</taxon>
        <taxon>Magnoliopsida</taxon>
        <taxon>eudicotyledons</taxon>
        <taxon>Gunneridae</taxon>
        <taxon>Pentapetalae</taxon>
        <taxon>rosids</taxon>
        <taxon>fabids</taxon>
        <taxon>Rosales</taxon>
        <taxon>Cannabaceae</taxon>
        <taxon>Trema</taxon>
    </lineage>
</organism>
<comment type="caution">
    <text evidence="2">The sequence shown here is derived from an EMBL/GenBank/DDBJ whole genome shotgun (WGS) entry which is preliminary data.</text>
</comment>
<dbReference type="AlphaFoldDB" id="A0A2P5ECJ5"/>
<dbReference type="EMBL" id="JXTC01000181">
    <property type="protein sequence ID" value="PON83262.1"/>
    <property type="molecule type" value="Genomic_DNA"/>
</dbReference>
<protein>
    <submittedName>
        <fullName evidence="2">Uncharacterized protein</fullName>
    </submittedName>
</protein>
<dbReference type="Proteomes" id="UP000237000">
    <property type="component" value="Unassembled WGS sequence"/>
</dbReference>
<accession>A0A2P5ECJ5</accession>
<proteinExistence type="predicted"/>
<keyword evidence="3" id="KW-1185">Reference proteome</keyword>
<gene>
    <name evidence="2" type="ORF">TorRG33x02_209660</name>
</gene>
<evidence type="ECO:0000313" key="3">
    <source>
        <dbReference type="Proteomes" id="UP000237000"/>
    </source>
</evidence>
<feature type="region of interest" description="Disordered" evidence="1">
    <location>
        <begin position="1"/>
        <end position="25"/>
    </location>
</feature>
<name>A0A2P5ECJ5_TREOI</name>
<dbReference type="InParanoid" id="A0A2P5ECJ5"/>